<dbReference type="Pfam" id="PF00888">
    <property type="entry name" value="Cullin"/>
    <property type="match status" value="1"/>
</dbReference>
<dbReference type="InterPro" id="IPR016159">
    <property type="entry name" value="Cullin_repeat-like_dom_sf"/>
</dbReference>
<dbReference type="AlphaFoldDB" id="A0A1X6NQJ6"/>
<dbReference type="GO" id="GO:0031625">
    <property type="term" value="F:ubiquitin protein ligase binding"/>
    <property type="evidence" value="ECO:0007669"/>
    <property type="project" value="InterPro"/>
</dbReference>
<comment type="similarity">
    <text evidence="1 2 3">Belongs to the cullin family.</text>
</comment>
<evidence type="ECO:0000313" key="7">
    <source>
        <dbReference type="Proteomes" id="UP000218209"/>
    </source>
</evidence>
<feature type="region of interest" description="Disordered" evidence="4">
    <location>
        <begin position="322"/>
        <end position="347"/>
    </location>
</feature>
<dbReference type="PANTHER" id="PTHR11932">
    <property type="entry name" value="CULLIN"/>
    <property type="match status" value="1"/>
</dbReference>
<accession>A0A1X6NQJ6</accession>
<evidence type="ECO:0000256" key="4">
    <source>
        <dbReference type="SAM" id="MobiDB-lite"/>
    </source>
</evidence>
<evidence type="ECO:0000256" key="1">
    <source>
        <dbReference type="ARBA" id="ARBA00006019"/>
    </source>
</evidence>
<feature type="region of interest" description="Disordered" evidence="4">
    <location>
        <begin position="584"/>
        <end position="606"/>
    </location>
</feature>
<dbReference type="PROSITE" id="PS50069">
    <property type="entry name" value="CULLIN_2"/>
    <property type="match status" value="1"/>
</dbReference>
<dbReference type="InterPro" id="IPR036317">
    <property type="entry name" value="Cullin_homology_sf"/>
</dbReference>
<protein>
    <recommendedName>
        <fullName evidence="5">Cullin family profile domain-containing protein</fullName>
    </recommendedName>
</protein>
<reference evidence="6 7" key="1">
    <citation type="submission" date="2017-03" db="EMBL/GenBank/DDBJ databases">
        <title>WGS assembly of Porphyra umbilicalis.</title>
        <authorList>
            <person name="Brawley S.H."/>
            <person name="Blouin N.A."/>
            <person name="Ficko-Blean E."/>
            <person name="Wheeler G.L."/>
            <person name="Lohr M."/>
            <person name="Goodson H.V."/>
            <person name="Jenkins J.W."/>
            <person name="Blaby-Haas C.E."/>
            <person name="Helliwell K.E."/>
            <person name="Chan C."/>
            <person name="Marriage T."/>
            <person name="Bhattacharya D."/>
            <person name="Klein A.S."/>
            <person name="Badis Y."/>
            <person name="Brodie J."/>
            <person name="Cao Y."/>
            <person name="Collen J."/>
            <person name="Dittami S.M."/>
            <person name="Gachon C.M."/>
            <person name="Green B.R."/>
            <person name="Karpowicz S."/>
            <person name="Kim J.W."/>
            <person name="Kudahl U."/>
            <person name="Lin S."/>
            <person name="Michel G."/>
            <person name="Mittag M."/>
            <person name="Olson B.J."/>
            <person name="Pangilinan J."/>
            <person name="Peng Y."/>
            <person name="Qiu H."/>
            <person name="Shu S."/>
            <person name="Singer J.T."/>
            <person name="Smith A.G."/>
            <person name="Sprecher B.N."/>
            <person name="Wagner V."/>
            <person name="Wang W."/>
            <person name="Wang Z.-Y."/>
            <person name="Yan J."/>
            <person name="Yarish C."/>
            <person name="Zoeuner-Riek S."/>
            <person name="Zhuang Y."/>
            <person name="Zou Y."/>
            <person name="Lindquist E.A."/>
            <person name="Grimwood J."/>
            <person name="Barry K."/>
            <person name="Rokhsar D.S."/>
            <person name="Schmutz J."/>
            <person name="Stiller J.W."/>
            <person name="Grossman A.R."/>
            <person name="Prochnik S.E."/>
        </authorList>
    </citation>
    <scope>NUCLEOTIDE SEQUENCE [LARGE SCALE GENOMIC DNA]</scope>
    <source>
        <strain evidence="6">4086291</strain>
    </source>
</reference>
<sequence length="774" mass="79699">MDVRSMALLAWRQQLFGSVGGALVEAALTVIGASRVRRAAALDDRIAGKAGVAGGLLGCPTPNGDGLCGCANAACAERDVPPLDWLPTAVPGLDAVSDLLGSLVVMGPARSAAAAADGGGVGAPSATLPLLSRLRAIDLRDPNVAVVPASVAAGASERRGPGTMWACPAWASQARAPPLPGLPVAVGDMELYRSAFERKFLDSTTAYFTAESARLLGRLPSPVTYVWAVETVVRRAELAASVGVYTAAETTPRLAKALDGALVGAHAPRLTGLVPALLLDGRSADLRTLHALLVRLPAGSLRPVQDCLRSVVHAAGTAAVAPHLPGVRPPPPPPPPSTTGGTGASGSVALAATPAATDGDVYHDAVGVAATEEEEVGVRATAFVSAAWGVYKRYAGVVASAFGADAAFTDALDRGCARFLNAADSAAPITLALYCHAVLSGAVGGRGGDGGAVDGDLLGPWVGHTRAAAADPADPVEEAALVRYRLACVTRLFRFVDDKSAFLAEYATCLARRLVVASAPAVSNVAACPSAAAVMPVGGGGWRMDAERAMLGDLRDTVGPAYTSPLLRMLADLDVSRDENASFMQVRGRGRSSPGGGDPPPPPRRFLCWSSPPGPGHCHHRRHCRSSAAAVAGGWERQRHGWWTEQRAGQRIGRRALFPARLRAARFVCGGVDDGGCARPVSDAPPASRARCVRVVGEALPDHPRGAAVDLAPCAGYRRRGVVWGDGRHRWFRTRAIAVAASVAACACDRYDDADTRASDFDDDSRPGGGAAPL</sequence>
<organism evidence="6 7">
    <name type="scientific">Porphyra umbilicalis</name>
    <name type="common">Purple laver</name>
    <name type="synonym">Red alga</name>
    <dbReference type="NCBI Taxonomy" id="2786"/>
    <lineage>
        <taxon>Eukaryota</taxon>
        <taxon>Rhodophyta</taxon>
        <taxon>Bangiophyceae</taxon>
        <taxon>Bangiales</taxon>
        <taxon>Bangiaceae</taxon>
        <taxon>Porphyra</taxon>
    </lineage>
</organism>
<name>A0A1X6NQJ6_PORUM</name>
<feature type="compositionally biased region" description="Pro residues" evidence="4">
    <location>
        <begin position="327"/>
        <end position="337"/>
    </location>
</feature>
<dbReference type="SUPFAM" id="SSF74788">
    <property type="entry name" value="Cullin repeat-like"/>
    <property type="match status" value="1"/>
</dbReference>
<evidence type="ECO:0000256" key="2">
    <source>
        <dbReference type="PROSITE-ProRule" id="PRU00330"/>
    </source>
</evidence>
<dbReference type="GO" id="GO:0006511">
    <property type="term" value="P:ubiquitin-dependent protein catabolic process"/>
    <property type="evidence" value="ECO:0007669"/>
    <property type="project" value="InterPro"/>
</dbReference>
<dbReference type="InterPro" id="IPR045093">
    <property type="entry name" value="Cullin"/>
</dbReference>
<proteinExistence type="inferred from homology"/>
<dbReference type="InterPro" id="IPR016158">
    <property type="entry name" value="Cullin_homology"/>
</dbReference>
<gene>
    <name evidence="6" type="ORF">BU14_0640s0004</name>
</gene>
<evidence type="ECO:0000313" key="6">
    <source>
        <dbReference type="EMBL" id="OSX70899.1"/>
    </source>
</evidence>
<dbReference type="SUPFAM" id="SSF75632">
    <property type="entry name" value="Cullin homology domain"/>
    <property type="match status" value="1"/>
</dbReference>
<dbReference type="Proteomes" id="UP000218209">
    <property type="component" value="Unassembled WGS sequence"/>
</dbReference>
<dbReference type="Gene3D" id="1.20.1310.10">
    <property type="entry name" value="Cullin Repeats"/>
    <property type="match status" value="3"/>
</dbReference>
<dbReference type="InterPro" id="IPR001373">
    <property type="entry name" value="Cullin_N"/>
</dbReference>
<evidence type="ECO:0000256" key="3">
    <source>
        <dbReference type="RuleBase" id="RU003829"/>
    </source>
</evidence>
<keyword evidence="7" id="KW-1185">Reference proteome</keyword>
<evidence type="ECO:0000259" key="5">
    <source>
        <dbReference type="PROSITE" id="PS50069"/>
    </source>
</evidence>
<dbReference type="EMBL" id="KV919192">
    <property type="protein sequence ID" value="OSX70899.1"/>
    <property type="molecule type" value="Genomic_DNA"/>
</dbReference>
<feature type="domain" description="Cullin family profile" evidence="5">
    <location>
        <begin position="489"/>
        <end position="585"/>
    </location>
</feature>